<evidence type="ECO:0000256" key="1">
    <source>
        <dbReference type="SAM" id="Phobius"/>
    </source>
</evidence>
<proteinExistence type="predicted"/>
<dbReference type="STRING" id="67855.RO21_10770"/>
<dbReference type="EMBL" id="JWIZ01000084">
    <property type="protein sequence ID" value="KMK50596.1"/>
    <property type="molecule type" value="Genomic_DNA"/>
</dbReference>
<comment type="caution">
    <text evidence="2">The sequence shown here is derived from an EMBL/GenBank/DDBJ whole genome shotgun (WGS) entry which is preliminary data.</text>
</comment>
<feature type="transmembrane region" description="Helical" evidence="1">
    <location>
        <begin position="39"/>
        <end position="58"/>
    </location>
</feature>
<dbReference type="PATRIC" id="fig|67855.3.peg.2375"/>
<keyword evidence="1" id="KW-0812">Transmembrane</keyword>
<name>A0A0J5P2W8_9PAST</name>
<keyword evidence="1" id="KW-0472">Membrane</keyword>
<evidence type="ECO:0000313" key="3">
    <source>
        <dbReference type="Proteomes" id="UP000036270"/>
    </source>
</evidence>
<feature type="transmembrane region" description="Helical" evidence="1">
    <location>
        <begin position="9"/>
        <end position="27"/>
    </location>
</feature>
<dbReference type="AlphaFoldDB" id="A0A0J5P2W8"/>
<feature type="transmembrane region" description="Helical" evidence="1">
    <location>
        <begin position="79"/>
        <end position="104"/>
    </location>
</feature>
<organism evidence="2 3">
    <name type="scientific">Muribacter muris</name>
    <dbReference type="NCBI Taxonomy" id="67855"/>
    <lineage>
        <taxon>Bacteria</taxon>
        <taxon>Pseudomonadati</taxon>
        <taxon>Pseudomonadota</taxon>
        <taxon>Gammaproteobacteria</taxon>
        <taxon>Pasteurellales</taxon>
        <taxon>Pasteurellaceae</taxon>
        <taxon>Muribacter</taxon>
    </lineage>
</organism>
<reference evidence="2 3" key="1">
    <citation type="submission" date="2014-12" db="EMBL/GenBank/DDBJ databases">
        <title>Reclassification of Actinobacillus muris as Muribacter muris.</title>
        <authorList>
            <person name="Christensen H."/>
            <person name="Nicklas W."/>
            <person name="Bisgaard M."/>
        </authorList>
    </citation>
    <scope>NUCLEOTIDE SEQUENCE [LARGE SCALE GENOMIC DNA]</scope>
    <source>
        <strain evidence="2 3">Ackerman80-443D</strain>
    </source>
</reference>
<dbReference type="RefSeq" id="WP_047977787.1">
    <property type="nucleotide sequence ID" value="NZ_JWIZ01000084.1"/>
</dbReference>
<evidence type="ECO:0000313" key="2">
    <source>
        <dbReference type="EMBL" id="KMK50596.1"/>
    </source>
</evidence>
<dbReference type="Proteomes" id="UP000036270">
    <property type="component" value="Unassembled WGS sequence"/>
</dbReference>
<gene>
    <name evidence="2" type="ORF">RO21_10770</name>
</gene>
<accession>A0A0J5P2W8</accession>
<protein>
    <submittedName>
        <fullName evidence="2">Uncharacterized protein</fullName>
    </submittedName>
</protein>
<keyword evidence="1" id="KW-1133">Transmembrane helix</keyword>
<keyword evidence="3" id="KW-1185">Reference proteome</keyword>
<sequence length="114" mass="13365">MAELKVRGLTLYSYIWECIVFGGFIYANEFNQPKLVLAYEWFFYFLTALSVAPLFIGFGTPKFRYTTTKFHWEIVTNALLGLMLAYYGYFVCATVAVFMGWAFANHHYYIKEKV</sequence>